<feature type="compositionally biased region" description="Pro residues" evidence="1">
    <location>
        <begin position="83"/>
        <end position="95"/>
    </location>
</feature>
<evidence type="ECO:0000313" key="2">
    <source>
        <dbReference type="EMBL" id="KAG7167560.1"/>
    </source>
</evidence>
<comment type="caution">
    <text evidence="2">The sequence shown here is derived from an EMBL/GenBank/DDBJ whole genome shotgun (WGS) entry which is preliminary data.</text>
</comment>
<dbReference type="EMBL" id="JAHLQT010021643">
    <property type="protein sequence ID" value="KAG7167560.1"/>
    <property type="molecule type" value="Genomic_DNA"/>
</dbReference>
<feature type="compositionally biased region" description="Basic and acidic residues" evidence="1">
    <location>
        <begin position="173"/>
        <end position="185"/>
    </location>
</feature>
<keyword evidence="3" id="KW-1185">Reference proteome</keyword>
<evidence type="ECO:0000256" key="1">
    <source>
        <dbReference type="SAM" id="MobiDB-lite"/>
    </source>
</evidence>
<dbReference type="AlphaFoldDB" id="A0A8J5K5U5"/>
<evidence type="ECO:0000313" key="3">
    <source>
        <dbReference type="Proteomes" id="UP000747542"/>
    </source>
</evidence>
<accession>A0A8J5K5U5</accession>
<feature type="region of interest" description="Disordered" evidence="1">
    <location>
        <begin position="164"/>
        <end position="194"/>
    </location>
</feature>
<dbReference type="Proteomes" id="UP000747542">
    <property type="component" value="Unassembled WGS sequence"/>
</dbReference>
<feature type="compositionally biased region" description="Basic and acidic residues" evidence="1">
    <location>
        <begin position="123"/>
        <end position="134"/>
    </location>
</feature>
<name>A0A8J5K5U5_HOMAM</name>
<protein>
    <submittedName>
        <fullName evidence="2">Uncharacterized protein</fullName>
    </submittedName>
</protein>
<reference evidence="2" key="1">
    <citation type="journal article" date="2021" name="Sci. Adv.">
        <title>The American lobster genome reveals insights on longevity, neural, and immune adaptations.</title>
        <authorList>
            <person name="Polinski J.M."/>
            <person name="Zimin A.V."/>
            <person name="Clark K.F."/>
            <person name="Kohn A.B."/>
            <person name="Sadowski N."/>
            <person name="Timp W."/>
            <person name="Ptitsyn A."/>
            <person name="Khanna P."/>
            <person name="Romanova D.Y."/>
            <person name="Williams P."/>
            <person name="Greenwood S.J."/>
            <person name="Moroz L.L."/>
            <person name="Walt D.R."/>
            <person name="Bodnar A.G."/>
        </authorList>
    </citation>
    <scope>NUCLEOTIDE SEQUENCE</scope>
    <source>
        <strain evidence="2">GMGI-L3</strain>
    </source>
</reference>
<gene>
    <name evidence="2" type="ORF">Hamer_G013035</name>
</gene>
<feature type="region of interest" description="Disordered" evidence="1">
    <location>
        <begin position="77"/>
        <end position="152"/>
    </location>
</feature>
<proteinExistence type="predicted"/>
<sequence length="255" mass="28107">MMLNLLITSAVPFGSRTMNESDCFFSGEYMTAEDIRWENFHHRNGLPLPDVIISNTPPSPLRRTRSYHFLFPEKPSRVQITPTLPPPSLDTPPATPADTLEVGRGSHTRRLHGKAGDGGGGGRHPDRVRSHTRGETQATTPPPSWSSSQPSPALLVLPSAFVSSEGRGWENSSQERGKKPGREGECPGEGEEVSRKIGKDLRKIADEFQVNNARAELSHFVFRMLASLWFSPDLPLTGNLQEIEFYISVVGPQAV</sequence>
<organism evidence="2 3">
    <name type="scientific">Homarus americanus</name>
    <name type="common">American lobster</name>
    <dbReference type="NCBI Taxonomy" id="6706"/>
    <lineage>
        <taxon>Eukaryota</taxon>
        <taxon>Metazoa</taxon>
        <taxon>Ecdysozoa</taxon>
        <taxon>Arthropoda</taxon>
        <taxon>Crustacea</taxon>
        <taxon>Multicrustacea</taxon>
        <taxon>Malacostraca</taxon>
        <taxon>Eumalacostraca</taxon>
        <taxon>Eucarida</taxon>
        <taxon>Decapoda</taxon>
        <taxon>Pleocyemata</taxon>
        <taxon>Astacidea</taxon>
        <taxon>Nephropoidea</taxon>
        <taxon>Nephropidae</taxon>
        <taxon>Homarus</taxon>
    </lineage>
</organism>